<sequence length="248" mass="25953">MRLKNKVAIITGGGSGIGAAAAELFAEEGAKVLVVDRDADQAHMVAQHIGAESFSSDVSDETQVIAMARYASDTFGRVDILVNNAGYGIRGSVTQTQVGDWDALMAVNLKGIFLCSKHIIPLIADSGGGSIVNTASNIAHVGIADRAAYVASKGGVVALTRAMALDHVAENIRVNTVAPGTTWSSYFDEILAKHEAPEEFIAALNARAPMNRTAKPREIAHAILWLASDDSSYATGSVLTVDGGMTAW</sequence>
<keyword evidence="2" id="KW-0560">Oxidoreductase</keyword>
<gene>
    <name evidence="3" type="ORF">J2782_003981</name>
</gene>
<reference evidence="3 4" key="1">
    <citation type="submission" date="2023-07" db="EMBL/GenBank/DDBJ databases">
        <title>Sorghum-associated microbial communities from plants grown in Nebraska, USA.</title>
        <authorList>
            <person name="Schachtman D."/>
        </authorList>
    </citation>
    <scope>NUCLEOTIDE SEQUENCE [LARGE SCALE GENOMIC DNA]</scope>
    <source>
        <strain evidence="3 4">DS1730</strain>
    </source>
</reference>
<dbReference type="InterPro" id="IPR002347">
    <property type="entry name" value="SDR_fam"/>
</dbReference>
<dbReference type="InterPro" id="IPR020904">
    <property type="entry name" value="Sc_DH/Rdtase_CS"/>
</dbReference>
<proteinExistence type="inferred from homology"/>
<protein>
    <submittedName>
        <fullName evidence="3">NAD(P)-dependent dehydrogenase (Short-subunit alcohol dehydrogenase family)</fullName>
    </submittedName>
</protein>
<dbReference type="Gene3D" id="3.40.50.720">
    <property type="entry name" value="NAD(P)-binding Rossmann-like Domain"/>
    <property type="match status" value="1"/>
</dbReference>
<evidence type="ECO:0000313" key="4">
    <source>
        <dbReference type="Proteomes" id="UP001184614"/>
    </source>
</evidence>
<name>A0ABU1MDV6_9HYPH</name>
<comment type="similarity">
    <text evidence="1">Belongs to the short-chain dehydrogenases/reductases (SDR) family.</text>
</comment>
<accession>A0ABU1MDV6</accession>
<evidence type="ECO:0000313" key="3">
    <source>
        <dbReference type="EMBL" id="MDR6434230.1"/>
    </source>
</evidence>
<dbReference type="NCBIfam" id="NF004791">
    <property type="entry name" value="PRK06138.1"/>
    <property type="match status" value="1"/>
</dbReference>
<dbReference type="PROSITE" id="PS00061">
    <property type="entry name" value="ADH_SHORT"/>
    <property type="match status" value="1"/>
</dbReference>
<dbReference type="PANTHER" id="PTHR24321:SF8">
    <property type="entry name" value="ESTRADIOL 17-BETA-DEHYDROGENASE 8-RELATED"/>
    <property type="match status" value="1"/>
</dbReference>
<dbReference type="PANTHER" id="PTHR24321">
    <property type="entry name" value="DEHYDROGENASES, SHORT CHAIN"/>
    <property type="match status" value="1"/>
</dbReference>
<dbReference type="SUPFAM" id="SSF51735">
    <property type="entry name" value="NAD(P)-binding Rossmann-fold domains"/>
    <property type="match status" value="1"/>
</dbReference>
<dbReference type="EMBL" id="JAVDQT010000009">
    <property type="protein sequence ID" value="MDR6434230.1"/>
    <property type="molecule type" value="Genomic_DNA"/>
</dbReference>
<dbReference type="Proteomes" id="UP001184614">
    <property type="component" value="Unassembled WGS sequence"/>
</dbReference>
<keyword evidence="4" id="KW-1185">Reference proteome</keyword>
<dbReference type="InterPro" id="IPR036291">
    <property type="entry name" value="NAD(P)-bd_dom_sf"/>
</dbReference>
<organism evidence="3 4">
    <name type="scientific">Brucella pseudogrignonensis</name>
    <dbReference type="NCBI Taxonomy" id="419475"/>
    <lineage>
        <taxon>Bacteria</taxon>
        <taxon>Pseudomonadati</taxon>
        <taxon>Pseudomonadota</taxon>
        <taxon>Alphaproteobacteria</taxon>
        <taxon>Hyphomicrobiales</taxon>
        <taxon>Brucellaceae</taxon>
        <taxon>Brucella/Ochrobactrum group</taxon>
        <taxon>Brucella</taxon>
    </lineage>
</organism>
<dbReference type="PRINTS" id="PR00080">
    <property type="entry name" value="SDRFAMILY"/>
</dbReference>
<evidence type="ECO:0000256" key="2">
    <source>
        <dbReference type="ARBA" id="ARBA00023002"/>
    </source>
</evidence>
<evidence type="ECO:0000256" key="1">
    <source>
        <dbReference type="ARBA" id="ARBA00006484"/>
    </source>
</evidence>
<dbReference type="PRINTS" id="PR00081">
    <property type="entry name" value="GDHRDH"/>
</dbReference>
<dbReference type="NCBIfam" id="NF005559">
    <property type="entry name" value="PRK07231.1"/>
    <property type="match status" value="1"/>
</dbReference>
<dbReference type="Pfam" id="PF13561">
    <property type="entry name" value="adh_short_C2"/>
    <property type="match status" value="1"/>
</dbReference>
<comment type="caution">
    <text evidence="3">The sequence shown here is derived from an EMBL/GenBank/DDBJ whole genome shotgun (WGS) entry which is preliminary data.</text>
</comment>
<dbReference type="CDD" id="cd05233">
    <property type="entry name" value="SDR_c"/>
    <property type="match status" value="1"/>
</dbReference>
<dbReference type="RefSeq" id="WP_310015587.1">
    <property type="nucleotide sequence ID" value="NZ_JAVDQT010000009.1"/>
</dbReference>